<dbReference type="STRING" id="1806891.Cs308_0147"/>
<accession>A0A1A9HTJ3</accession>
<sequence length="94" mass="10628">MVNPNSISSNSSSPPALFPPGSQARREFIRIILLFTASIFLWILCLGASIVLGTFLHPLGFLSLLILLPMYFFVRYLFSYQLRRILIALEVVPK</sequence>
<reference evidence="2 3" key="1">
    <citation type="submission" date="2016-03" db="EMBL/GenBank/DDBJ databases">
        <title>Culture-independent genomics supports pathogen discovery for uncultivable bacteria within the genus Chlamydia.</title>
        <authorList>
            <person name="Taylor-Brown A."/>
            <person name="Bachmann N.L."/>
            <person name="Borel N."/>
            <person name="Polkinghorne A."/>
        </authorList>
    </citation>
    <scope>NUCLEOTIDE SEQUENCE [LARGE SCALE GENOMIC DNA]</scope>
    <source>
        <strain evidence="2 3">2742-308</strain>
    </source>
</reference>
<dbReference type="Proteomes" id="UP000078162">
    <property type="component" value="Chromosome"/>
</dbReference>
<name>A0A1A9HTJ3_9CHLA</name>
<gene>
    <name evidence="2" type="ORF">Cs308_0147</name>
</gene>
<keyword evidence="1" id="KW-0812">Transmembrane</keyword>
<feature type="transmembrane region" description="Helical" evidence="1">
    <location>
        <begin position="31"/>
        <end position="53"/>
    </location>
</feature>
<feature type="transmembrane region" description="Helical" evidence="1">
    <location>
        <begin position="59"/>
        <end position="78"/>
    </location>
</feature>
<evidence type="ECO:0000256" key="1">
    <source>
        <dbReference type="SAM" id="Phobius"/>
    </source>
</evidence>
<keyword evidence="1" id="KW-1133">Transmembrane helix</keyword>
<evidence type="ECO:0000313" key="2">
    <source>
        <dbReference type="EMBL" id="ANH78318.1"/>
    </source>
</evidence>
<dbReference type="AlphaFoldDB" id="A0A1A9HTJ3"/>
<evidence type="ECO:0000313" key="3">
    <source>
        <dbReference type="Proteomes" id="UP000078162"/>
    </source>
</evidence>
<dbReference type="RefSeq" id="WP_066481380.1">
    <property type="nucleotide sequence ID" value="NZ_CP014639.1"/>
</dbReference>
<keyword evidence="3" id="KW-1185">Reference proteome</keyword>
<protein>
    <submittedName>
        <fullName evidence="2">Uncharacterized protein</fullName>
    </submittedName>
</protein>
<dbReference type="EMBL" id="CP014639">
    <property type="protein sequence ID" value="ANH78318.1"/>
    <property type="molecule type" value="Genomic_DNA"/>
</dbReference>
<keyword evidence="1" id="KW-0472">Membrane</keyword>
<dbReference type="KEGG" id="csaz:Cs308_0147"/>
<proteinExistence type="predicted"/>
<organism evidence="2 3">
    <name type="scientific">Candidatus Chlamydia sanziniae</name>
    <dbReference type="NCBI Taxonomy" id="1806891"/>
    <lineage>
        <taxon>Bacteria</taxon>
        <taxon>Pseudomonadati</taxon>
        <taxon>Chlamydiota</taxon>
        <taxon>Chlamydiia</taxon>
        <taxon>Chlamydiales</taxon>
        <taxon>Chlamydiaceae</taxon>
        <taxon>Chlamydia/Chlamydophila group</taxon>
        <taxon>Chlamydia</taxon>
    </lineage>
</organism>
<dbReference type="PATRIC" id="fig|1806891.3.peg.141"/>